<dbReference type="Gene3D" id="4.10.220.110">
    <property type="match status" value="1"/>
</dbReference>
<dbReference type="Gene3D" id="2.30.110.50">
    <property type="match status" value="1"/>
</dbReference>
<gene>
    <name evidence="1" type="ORF">IP91_01665</name>
</gene>
<accession>A0A562RER8</accession>
<dbReference type="Gene3D" id="3.55.50.10">
    <property type="entry name" value="Baseplate protein-like domains"/>
    <property type="match status" value="1"/>
</dbReference>
<evidence type="ECO:0000313" key="1">
    <source>
        <dbReference type="EMBL" id="TWI67551.1"/>
    </source>
</evidence>
<reference evidence="1 2" key="1">
    <citation type="journal article" date="2015" name="Stand. Genomic Sci.">
        <title>Genomic Encyclopedia of Bacterial and Archaeal Type Strains, Phase III: the genomes of soil and plant-associated and newly described type strains.</title>
        <authorList>
            <person name="Whitman W.B."/>
            <person name="Woyke T."/>
            <person name="Klenk H.P."/>
            <person name="Zhou Y."/>
            <person name="Lilburn T.G."/>
            <person name="Beck B.J."/>
            <person name="De Vos P."/>
            <person name="Vandamme P."/>
            <person name="Eisen J.A."/>
            <person name="Garrity G."/>
            <person name="Hugenholtz P."/>
            <person name="Kyrpides N.C."/>
        </authorList>
    </citation>
    <scope>NUCLEOTIDE SEQUENCE [LARGE SCALE GENOMIC DNA]</scope>
    <source>
        <strain evidence="1 2">CGMCC 1.10822</strain>
    </source>
</reference>
<dbReference type="Pfam" id="PF05954">
    <property type="entry name" value="Phage_GPD"/>
    <property type="match status" value="1"/>
</dbReference>
<dbReference type="EMBL" id="VLLB01000002">
    <property type="protein sequence ID" value="TWI67551.1"/>
    <property type="molecule type" value="Genomic_DNA"/>
</dbReference>
<protein>
    <submittedName>
        <fullName evidence="1">Type VI secretion system secreted protein VgrG</fullName>
    </submittedName>
</protein>
<dbReference type="SUPFAM" id="SSF69279">
    <property type="entry name" value="Phage tail proteins"/>
    <property type="match status" value="2"/>
</dbReference>
<keyword evidence="2" id="KW-1185">Reference proteome</keyword>
<evidence type="ECO:0000313" key="2">
    <source>
        <dbReference type="Proteomes" id="UP000318431"/>
    </source>
</evidence>
<organism evidence="1 2">
    <name type="scientific">Pseudoduganella lurida</name>
    <dbReference type="NCBI Taxonomy" id="1036180"/>
    <lineage>
        <taxon>Bacteria</taxon>
        <taxon>Pseudomonadati</taxon>
        <taxon>Pseudomonadota</taxon>
        <taxon>Betaproteobacteria</taxon>
        <taxon>Burkholderiales</taxon>
        <taxon>Oxalobacteraceae</taxon>
        <taxon>Telluria group</taxon>
        <taxon>Pseudoduganella</taxon>
    </lineage>
</organism>
<dbReference type="NCBIfam" id="TIGR01646">
    <property type="entry name" value="vgr_GE"/>
    <property type="match status" value="1"/>
</dbReference>
<dbReference type="InterPro" id="IPR006533">
    <property type="entry name" value="T6SS_Vgr_RhsGE"/>
</dbReference>
<dbReference type="Proteomes" id="UP000318431">
    <property type="component" value="Unassembled WGS sequence"/>
</dbReference>
<dbReference type="OrthoDB" id="1907165at2"/>
<dbReference type="RefSeq" id="WP_145648493.1">
    <property type="nucleotide sequence ID" value="NZ_VLLB01000002.1"/>
</dbReference>
<comment type="caution">
    <text evidence="1">The sequence shown here is derived from an EMBL/GenBank/DDBJ whole genome shotgun (WGS) entry which is preliminary data.</text>
</comment>
<dbReference type="AlphaFoldDB" id="A0A562RER8"/>
<proteinExistence type="predicted"/>
<name>A0A562RER8_9BURK</name>
<sequence>MADLTPLIYDSIASVTQNNRLLQLTTTLGDDLLLPQRVIAHDRLGRSYEYTVDCLARSDTLELKKRIAQPVTLWVQQADQTYLPVHGYVYRAQRLGSDGQFAHCQLSFAPWLHFLKYRRDVRIWQDKAADDILTEVFNGHPQAEGHFRFDVRTPALPRSYCTQYETDWHFVHRLMEEEGWYGYHEQKPDGSGHLLVIADTADQLASVPGERVLFHRAGTEDELHKIVHWGAGRTIAASKFSASTDDYKAPNVAKATNTLVTATHGDLPAQLEVNEYTGAYTYATQEQGDRQSPQGRGMGIEHEALCGGVRLRSLPAGSWFTLEDHPLHDSDSADDRQFMVIAVEWCIENNLPISNQVKDFPGSLLPQVLAFKAAVRREASAGQLATDGANEHTGHCFNRSSCQFAHACAAAARLSAPDNLIPLVSQRCQPGHDR</sequence>